<dbReference type="PANTHER" id="PTHR43105">
    <property type="entry name" value="RESPIRATORY NITRATE REDUCTASE"/>
    <property type="match status" value="1"/>
</dbReference>
<dbReference type="GO" id="GO:0046872">
    <property type="term" value="F:metal ion binding"/>
    <property type="evidence" value="ECO:0007669"/>
    <property type="project" value="UniProtKB-KW"/>
</dbReference>
<keyword evidence="4" id="KW-0560">Oxidoreductase</keyword>
<keyword evidence="5" id="KW-0408">Iron</keyword>
<dbReference type="Gene3D" id="3.40.50.740">
    <property type="match status" value="1"/>
</dbReference>
<evidence type="ECO:0000259" key="7">
    <source>
        <dbReference type="PROSITE" id="PS51669"/>
    </source>
</evidence>
<name>A0A923HY51_9FIRM</name>
<dbReference type="Pfam" id="PF04879">
    <property type="entry name" value="Molybdop_Fe4S4"/>
    <property type="match status" value="1"/>
</dbReference>
<comment type="caution">
    <text evidence="8">The sequence shown here is derived from an EMBL/GenBank/DDBJ whole genome shotgun (WGS) entry which is preliminary data.</text>
</comment>
<dbReference type="EMBL" id="WJBD01000007">
    <property type="protein sequence ID" value="MBC3888146.1"/>
    <property type="molecule type" value="Genomic_DNA"/>
</dbReference>
<dbReference type="InterPro" id="IPR006963">
    <property type="entry name" value="Mopterin_OxRdtase_4Fe-4S_dom"/>
</dbReference>
<keyword evidence="6" id="KW-0411">Iron-sulfur</keyword>
<dbReference type="SUPFAM" id="SSF50692">
    <property type="entry name" value="ADC-like"/>
    <property type="match status" value="1"/>
</dbReference>
<evidence type="ECO:0000313" key="8">
    <source>
        <dbReference type="EMBL" id="MBC3888146.1"/>
    </source>
</evidence>
<dbReference type="InterPro" id="IPR006657">
    <property type="entry name" value="MoPterin_dinucl-bd_dom"/>
</dbReference>
<evidence type="ECO:0000256" key="6">
    <source>
        <dbReference type="ARBA" id="ARBA00023014"/>
    </source>
</evidence>
<dbReference type="GO" id="GO:0003954">
    <property type="term" value="F:NADH dehydrogenase activity"/>
    <property type="evidence" value="ECO:0007669"/>
    <property type="project" value="TreeGrafter"/>
</dbReference>
<protein>
    <submittedName>
        <fullName evidence="8">Formate dehydrogenase subunit alpha</fullName>
    </submittedName>
</protein>
<dbReference type="Gene3D" id="2.40.40.20">
    <property type="match status" value="1"/>
</dbReference>
<reference evidence="8" key="2">
    <citation type="submission" date="2020-10" db="EMBL/GenBank/DDBJ databases">
        <title>Comparative genomics of the Acetobacterium genus.</title>
        <authorList>
            <person name="Marshall C."/>
            <person name="May H."/>
            <person name="Norman S."/>
        </authorList>
    </citation>
    <scope>NUCLEOTIDE SEQUENCE</scope>
    <source>
        <strain evidence="8">DER-2019</strain>
    </source>
</reference>
<dbReference type="CDD" id="cd02753">
    <property type="entry name" value="MopB_Formate-Dh-H"/>
    <property type="match status" value="1"/>
</dbReference>
<dbReference type="PROSITE" id="PS00551">
    <property type="entry name" value="MOLYBDOPTERIN_PROK_1"/>
    <property type="match status" value="1"/>
</dbReference>
<dbReference type="SUPFAM" id="SSF53706">
    <property type="entry name" value="Formate dehydrogenase/DMSO reductase, domains 1-3"/>
    <property type="match status" value="1"/>
</dbReference>
<dbReference type="Pfam" id="PF01568">
    <property type="entry name" value="Molydop_binding"/>
    <property type="match status" value="1"/>
</dbReference>
<evidence type="ECO:0000313" key="9">
    <source>
        <dbReference type="Proteomes" id="UP000616595"/>
    </source>
</evidence>
<dbReference type="GO" id="GO:0016020">
    <property type="term" value="C:membrane"/>
    <property type="evidence" value="ECO:0007669"/>
    <property type="project" value="TreeGrafter"/>
</dbReference>
<dbReference type="Gene3D" id="3.40.228.10">
    <property type="entry name" value="Dimethylsulfoxide Reductase, domain 2"/>
    <property type="match status" value="1"/>
</dbReference>
<keyword evidence="3" id="KW-0479">Metal-binding</keyword>
<gene>
    <name evidence="8" type="ORF">GH810_07480</name>
</gene>
<dbReference type="SMART" id="SM00926">
    <property type="entry name" value="Molybdop_Fe4S4"/>
    <property type="match status" value="1"/>
</dbReference>
<comment type="similarity">
    <text evidence="1">In the C-terminal section; belongs to the prokaryotic molybdopterin-containing oxidoreductase family.</text>
</comment>
<evidence type="ECO:0000256" key="3">
    <source>
        <dbReference type="ARBA" id="ARBA00022723"/>
    </source>
</evidence>
<dbReference type="PIRSF" id="PIRSF000144">
    <property type="entry name" value="CbbBc"/>
    <property type="match status" value="1"/>
</dbReference>
<proteinExistence type="inferred from homology"/>
<dbReference type="Pfam" id="PF00384">
    <property type="entry name" value="Molybdopterin"/>
    <property type="match status" value="1"/>
</dbReference>
<evidence type="ECO:0000256" key="5">
    <source>
        <dbReference type="ARBA" id="ARBA00023004"/>
    </source>
</evidence>
<dbReference type="PANTHER" id="PTHR43105:SF14">
    <property type="entry name" value="FORMATE DEHYDROGENASE H"/>
    <property type="match status" value="1"/>
</dbReference>
<sequence length="724" mass="80747">MGKQVLTTCPYCGSGCQLYLNVENGKIVSSTPANGRTNEGNLCLKGHYGWDYLNDPQILTKRLTKPQIRKNGVLEEVEWDEAINYTAKRLNEIKEKYGPDSIMGTGCARGSGNEANFVMQKFMRAAVGTNNIDHCARVCHAPSVAGLQYSLGSGAMSISIPEIEDTKLLFVIGYNPAESHPIMARRIVKAKQKGAKIIVADPRITETARISDMHLQLKGGSNLALVQAMGNVIIAEGMVDQKFVDDHTLGYEEYKKTVEKYTPEYVESICHLPAETIRQAAREYAKAERAAILWGMGVCQFGQAVDVVKGLASLALLTGNFGGPSMGVGPVRGQNNVQGGCDMGALPNCYSGYQNVTDDAAREKFEKAWGVKLPKENGIPLTQVPHHVLDVKDEKKRLHAYYIFGEDPGQSDPDLHDMREALDKLDFVIMQDIYMNKTGLKADVILPATAWGEHDGVYSSADRGFQRIRKAVEPKGDLKTDWEIICLVSTAMGYPMSYKNTKEIWDEMRSLTPSFYGATYEKMEELGCVQWPCRDESMEDKGTPYLHKGGIFAHPNGKANFFATEWRAPGEIEDVEYPFTLSTVREVGHYSVRTMTGNCRTLTNLEDEPGWIQMSLEDCKKLNLKQSELIRVNSRRGSVITRVMPTERVKTGATYMTYQWWIGACNELTVPYLDPVSNTPESKYCAINLEKIDDQVWAEKQVKDSYESIRKNMGINTAEKGCRI</sequence>
<dbReference type="InterPro" id="IPR009010">
    <property type="entry name" value="Asp_de-COase-like_dom_sf"/>
</dbReference>
<dbReference type="InterPro" id="IPR027467">
    <property type="entry name" value="MopterinOxRdtase_cofactor_BS"/>
</dbReference>
<dbReference type="GO" id="GO:0015942">
    <property type="term" value="P:formate metabolic process"/>
    <property type="evidence" value="ECO:0007669"/>
    <property type="project" value="InterPro"/>
</dbReference>
<evidence type="ECO:0000256" key="1">
    <source>
        <dbReference type="ARBA" id="ARBA00007023"/>
    </source>
</evidence>
<dbReference type="PROSITE" id="PS51669">
    <property type="entry name" value="4FE4S_MOW_BIS_MGD"/>
    <property type="match status" value="1"/>
</dbReference>
<dbReference type="GO" id="GO:0051539">
    <property type="term" value="F:4 iron, 4 sulfur cluster binding"/>
    <property type="evidence" value="ECO:0007669"/>
    <property type="project" value="UniProtKB-KW"/>
</dbReference>
<keyword evidence="9" id="KW-1185">Reference proteome</keyword>
<evidence type="ECO:0000256" key="2">
    <source>
        <dbReference type="ARBA" id="ARBA00022485"/>
    </source>
</evidence>
<keyword evidence="2" id="KW-0004">4Fe-4S</keyword>
<dbReference type="GO" id="GO:0008863">
    <property type="term" value="F:formate dehydrogenase (NAD+) activity"/>
    <property type="evidence" value="ECO:0007669"/>
    <property type="project" value="InterPro"/>
</dbReference>
<feature type="domain" description="4Fe-4S Mo/W bis-MGD-type" evidence="7">
    <location>
        <begin position="2"/>
        <end position="57"/>
    </location>
</feature>
<dbReference type="GO" id="GO:0043546">
    <property type="term" value="F:molybdopterin cofactor binding"/>
    <property type="evidence" value="ECO:0007669"/>
    <property type="project" value="InterPro"/>
</dbReference>
<accession>A0A923HY51</accession>
<dbReference type="InterPro" id="IPR050123">
    <property type="entry name" value="Prok_molybdopt-oxidoreductase"/>
</dbReference>
<dbReference type="Gene3D" id="2.20.25.90">
    <property type="entry name" value="ADC-like domains"/>
    <property type="match status" value="1"/>
</dbReference>
<reference evidence="8" key="1">
    <citation type="submission" date="2019-10" db="EMBL/GenBank/DDBJ databases">
        <authorList>
            <person name="Ross D.E."/>
            <person name="Gulliver D."/>
        </authorList>
    </citation>
    <scope>NUCLEOTIDE SEQUENCE</scope>
    <source>
        <strain evidence="8">DER-2019</strain>
    </source>
</reference>
<evidence type="ECO:0000256" key="4">
    <source>
        <dbReference type="ARBA" id="ARBA00023002"/>
    </source>
</evidence>
<dbReference type="RefSeq" id="WP_148567485.1">
    <property type="nucleotide sequence ID" value="NZ_RXYA01000010.1"/>
</dbReference>
<dbReference type="NCBIfam" id="TIGR01591">
    <property type="entry name" value="Fdh-alpha"/>
    <property type="match status" value="1"/>
</dbReference>
<dbReference type="InterPro" id="IPR006478">
    <property type="entry name" value="Formate_DH_asu"/>
</dbReference>
<organism evidence="8 9">
    <name type="scientific">Acetobacterium paludosum</name>
    <dbReference type="NCBI Taxonomy" id="52693"/>
    <lineage>
        <taxon>Bacteria</taxon>
        <taxon>Bacillati</taxon>
        <taxon>Bacillota</taxon>
        <taxon>Clostridia</taxon>
        <taxon>Eubacteriales</taxon>
        <taxon>Eubacteriaceae</taxon>
        <taxon>Acetobacterium</taxon>
    </lineage>
</organism>
<dbReference type="AlphaFoldDB" id="A0A923HY51"/>
<dbReference type="Proteomes" id="UP000616595">
    <property type="component" value="Unassembled WGS sequence"/>
</dbReference>
<dbReference type="OrthoDB" id="9803192at2"/>
<dbReference type="GO" id="GO:0022904">
    <property type="term" value="P:respiratory electron transport chain"/>
    <property type="evidence" value="ECO:0007669"/>
    <property type="project" value="TreeGrafter"/>
</dbReference>
<dbReference type="InterPro" id="IPR041924">
    <property type="entry name" value="Formate_Dh-H_N"/>
</dbReference>
<dbReference type="FunFam" id="3.40.228.10:FF:000002">
    <property type="entry name" value="Formate dehydrogenase subunit alpha"/>
    <property type="match status" value="1"/>
</dbReference>
<dbReference type="InterPro" id="IPR006656">
    <property type="entry name" value="Mopterin_OxRdtase"/>
</dbReference>